<proteinExistence type="inferred from homology"/>
<keyword evidence="11 18" id="KW-0812">Transmembrane</keyword>
<evidence type="ECO:0000256" key="7">
    <source>
        <dbReference type="ARBA" id="ARBA00019373"/>
    </source>
</evidence>
<evidence type="ECO:0000256" key="15">
    <source>
        <dbReference type="ARBA" id="ARBA00023136"/>
    </source>
</evidence>
<evidence type="ECO:0000256" key="6">
    <source>
        <dbReference type="ARBA" id="ARBA00012487"/>
    </source>
</evidence>
<evidence type="ECO:0000256" key="16">
    <source>
        <dbReference type="ARBA" id="ARBA00023209"/>
    </source>
</evidence>
<dbReference type="EC" id="2.7.7.41" evidence="6 18"/>
<evidence type="ECO:0000256" key="11">
    <source>
        <dbReference type="ARBA" id="ARBA00022692"/>
    </source>
</evidence>
<feature type="transmembrane region" description="Helical" evidence="19">
    <location>
        <begin position="261"/>
        <end position="279"/>
    </location>
</feature>
<dbReference type="GO" id="GO:0004605">
    <property type="term" value="F:phosphatidate cytidylyltransferase activity"/>
    <property type="evidence" value="ECO:0007669"/>
    <property type="project" value="UniProtKB-EC"/>
</dbReference>
<comment type="pathway">
    <text evidence="3 18">Phospholipid metabolism; CDP-diacylglycerol biosynthesis; CDP-diacylglycerol from sn-glycerol 3-phosphate: step 3/3.</text>
</comment>
<evidence type="ECO:0000256" key="10">
    <source>
        <dbReference type="ARBA" id="ARBA00022679"/>
    </source>
</evidence>
<evidence type="ECO:0000256" key="12">
    <source>
        <dbReference type="ARBA" id="ARBA00022695"/>
    </source>
</evidence>
<dbReference type="Proteomes" id="UP000506160">
    <property type="component" value="Unassembled WGS sequence"/>
</dbReference>
<dbReference type="PROSITE" id="PS01315">
    <property type="entry name" value="CDS"/>
    <property type="match status" value="1"/>
</dbReference>
<dbReference type="InterPro" id="IPR000374">
    <property type="entry name" value="PC_trans"/>
</dbReference>
<dbReference type="AlphaFoldDB" id="A0AB94IBE9"/>
<feature type="transmembrane region" description="Helical" evidence="19">
    <location>
        <begin position="53"/>
        <end position="72"/>
    </location>
</feature>
<keyword evidence="9" id="KW-0444">Lipid biosynthesis</keyword>
<evidence type="ECO:0000256" key="17">
    <source>
        <dbReference type="ARBA" id="ARBA00023264"/>
    </source>
</evidence>
<keyword evidence="14" id="KW-0443">Lipid metabolism</keyword>
<evidence type="ECO:0000256" key="2">
    <source>
        <dbReference type="ARBA" id="ARBA00004651"/>
    </source>
</evidence>
<dbReference type="EMBL" id="AWGA01000066">
    <property type="protein sequence ID" value="TEA26731.1"/>
    <property type="molecule type" value="Genomic_DNA"/>
</dbReference>
<evidence type="ECO:0000256" key="8">
    <source>
        <dbReference type="ARBA" id="ARBA00022475"/>
    </source>
</evidence>
<feature type="transmembrane region" description="Helical" evidence="19">
    <location>
        <begin position="84"/>
        <end position="104"/>
    </location>
</feature>
<evidence type="ECO:0000256" key="3">
    <source>
        <dbReference type="ARBA" id="ARBA00005119"/>
    </source>
</evidence>
<comment type="caution">
    <text evidence="20">The sequence shown here is derived from an EMBL/GenBank/DDBJ whole genome shotgun (WGS) entry which is preliminary data.</text>
</comment>
<dbReference type="PANTHER" id="PTHR46382:SF1">
    <property type="entry name" value="PHOSPHATIDATE CYTIDYLYLTRANSFERASE"/>
    <property type="match status" value="1"/>
</dbReference>
<reference evidence="20 21" key="1">
    <citation type="journal article" date="2014" name="Appl. Environ. Microbiol.">
        <title>Genomic features of a bumble bee symbiont reflect its host environment.</title>
        <authorList>
            <person name="Martinson V.G."/>
            <person name="Magoc T."/>
            <person name="Koch H."/>
            <person name="Salzberg S.L."/>
            <person name="Moran N.A."/>
        </authorList>
    </citation>
    <scope>NUCLEOTIDE SEQUENCE [LARGE SCALE GENOMIC DNA]</scope>
    <source>
        <strain evidence="20 21">Bimp</strain>
    </source>
</reference>
<evidence type="ECO:0000256" key="9">
    <source>
        <dbReference type="ARBA" id="ARBA00022516"/>
    </source>
</evidence>
<evidence type="ECO:0000256" key="19">
    <source>
        <dbReference type="SAM" id="Phobius"/>
    </source>
</evidence>
<evidence type="ECO:0000313" key="21">
    <source>
        <dbReference type="Proteomes" id="UP000506160"/>
    </source>
</evidence>
<feature type="transmembrane region" description="Helical" evidence="19">
    <location>
        <begin position="116"/>
        <end position="139"/>
    </location>
</feature>
<keyword evidence="17" id="KW-1208">Phospholipid metabolism</keyword>
<keyword evidence="15 19" id="KW-0472">Membrane</keyword>
<organism evidence="20 21">
    <name type="scientific">Candidatus Schmidhempelia bombi str. Bimp</name>
    <dbReference type="NCBI Taxonomy" id="1387197"/>
    <lineage>
        <taxon>Bacteria</taxon>
        <taxon>Pseudomonadati</taxon>
        <taxon>Pseudomonadota</taxon>
        <taxon>Gammaproteobacteria</taxon>
        <taxon>Orbales</taxon>
        <taxon>Orbaceae</taxon>
        <taxon>Candidatus Schmidhempelia</taxon>
    </lineage>
</organism>
<evidence type="ECO:0000256" key="18">
    <source>
        <dbReference type="RuleBase" id="RU003938"/>
    </source>
</evidence>
<keyword evidence="21" id="KW-1185">Reference proteome</keyword>
<evidence type="ECO:0000256" key="13">
    <source>
        <dbReference type="ARBA" id="ARBA00022989"/>
    </source>
</evidence>
<comment type="catalytic activity">
    <reaction evidence="1 18">
        <text>a 1,2-diacyl-sn-glycero-3-phosphate + CTP + H(+) = a CDP-1,2-diacyl-sn-glycerol + diphosphate</text>
        <dbReference type="Rhea" id="RHEA:16229"/>
        <dbReference type="ChEBI" id="CHEBI:15378"/>
        <dbReference type="ChEBI" id="CHEBI:33019"/>
        <dbReference type="ChEBI" id="CHEBI:37563"/>
        <dbReference type="ChEBI" id="CHEBI:58332"/>
        <dbReference type="ChEBI" id="CHEBI:58608"/>
        <dbReference type="EC" id="2.7.7.41"/>
    </reaction>
</comment>
<dbReference type="Pfam" id="PF01148">
    <property type="entry name" value="CTP_transf_1"/>
    <property type="match status" value="1"/>
</dbReference>
<name>A0AB94IBE9_9GAMM</name>
<comment type="pathway">
    <text evidence="4">Lipid metabolism.</text>
</comment>
<keyword evidence="13 19" id="KW-1133">Transmembrane helix</keyword>
<evidence type="ECO:0000313" key="20">
    <source>
        <dbReference type="EMBL" id="TEA26731.1"/>
    </source>
</evidence>
<feature type="transmembrane region" description="Helical" evidence="19">
    <location>
        <begin position="145"/>
        <end position="168"/>
    </location>
</feature>
<comment type="subcellular location">
    <subcellularLocation>
        <location evidence="2">Cell membrane</location>
        <topology evidence="2">Multi-pass membrane protein</topology>
    </subcellularLocation>
</comment>
<dbReference type="GO" id="GO:0016024">
    <property type="term" value="P:CDP-diacylglycerol biosynthetic process"/>
    <property type="evidence" value="ECO:0007669"/>
    <property type="project" value="TreeGrafter"/>
</dbReference>
<sequence>MLMQRLLAALVLIPVVLIALFFLPITFFVAIVIIICGIGVWEWTQFLPVTTRIIRYYCVIITTLLLAISYYLLSNHFVYLLFDYSLILGLCWWLAALILVITYPKSAKFWQASYRLKGLFGLCTLFPFFSGMAILRSIFYESNPYFGAFILLYVLTLIWATDSGAYFVGRMCGKHKLAPQVSPGKTIEGLIGGVVSAMLIATVTSCLFYDGLFFGNLMIISFITILASVLGDLTESMFKRAAGIKDSGNLIPGHGGILDRIDSLTSAIPIFAALLLLIIP</sequence>
<feature type="transmembrane region" description="Helical" evidence="19">
    <location>
        <begin position="213"/>
        <end position="231"/>
    </location>
</feature>
<gene>
    <name evidence="20" type="primary">cdsA</name>
    <name evidence="20" type="ORF">O970_07175</name>
</gene>
<dbReference type="GO" id="GO:0005886">
    <property type="term" value="C:plasma membrane"/>
    <property type="evidence" value="ECO:0007669"/>
    <property type="project" value="UniProtKB-SubCell"/>
</dbReference>
<dbReference type="PANTHER" id="PTHR46382">
    <property type="entry name" value="PHOSPHATIDATE CYTIDYLYLTRANSFERASE"/>
    <property type="match status" value="1"/>
</dbReference>
<keyword evidence="12 18" id="KW-0548">Nucleotidyltransferase</keyword>
<evidence type="ECO:0000256" key="14">
    <source>
        <dbReference type="ARBA" id="ARBA00023098"/>
    </source>
</evidence>
<protein>
    <recommendedName>
        <fullName evidence="7 18">Phosphatidate cytidylyltransferase</fullName>
        <ecNumber evidence="6 18">2.7.7.41</ecNumber>
    </recommendedName>
</protein>
<keyword evidence="10 18" id="KW-0808">Transferase</keyword>
<feature type="transmembrane region" description="Helical" evidence="19">
    <location>
        <begin position="12"/>
        <end position="41"/>
    </location>
</feature>
<feature type="transmembrane region" description="Helical" evidence="19">
    <location>
        <begin position="189"/>
        <end position="207"/>
    </location>
</feature>
<keyword evidence="8" id="KW-1003">Cell membrane</keyword>
<keyword evidence="16" id="KW-0594">Phospholipid biosynthesis</keyword>
<evidence type="ECO:0000256" key="4">
    <source>
        <dbReference type="ARBA" id="ARBA00005189"/>
    </source>
</evidence>
<dbReference type="RefSeq" id="WP_024496438.1">
    <property type="nucleotide sequence ID" value="NZ_AWGA01000066.1"/>
</dbReference>
<accession>A0AB94IBE9</accession>
<comment type="similarity">
    <text evidence="5 18">Belongs to the CDS family.</text>
</comment>
<evidence type="ECO:0000256" key="5">
    <source>
        <dbReference type="ARBA" id="ARBA00010185"/>
    </source>
</evidence>
<evidence type="ECO:0000256" key="1">
    <source>
        <dbReference type="ARBA" id="ARBA00001698"/>
    </source>
</evidence>